<dbReference type="Pfam" id="PF03845">
    <property type="entry name" value="Spore_permease"/>
    <property type="match status" value="1"/>
</dbReference>
<feature type="transmembrane region" description="Helical" evidence="8">
    <location>
        <begin position="224"/>
        <end position="244"/>
    </location>
</feature>
<proteinExistence type="inferred from homology"/>
<keyword evidence="3" id="KW-0813">Transport</keyword>
<evidence type="ECO:0000256" key="4">
    <source>
        <dbReference type="ARBA" id="ARBA00022544"/>
    </source>
</evidence>
<dbReference type="PANTHER" id="PTHR34975:SF2">
    <property type="entry name" value="SPORE GERMINATION PROTEIN A2"/>
    <property type="match status" value="1"/>
</dbReference>
<comment type="similarity">
    <text evidence="2">Belongs to the amino acid-polyamine-organocation (APC) superfamily. Spore germination protein (SGP) (TC 2.A.3.9) family.</text>
</comment>
<dbReference type="AlphaFoldDB" id="A0A923L4Z2"/>
<keyword evidence="6 8" id="KW-1133">Transmembrane helix</keyword>
<organism evidence="9 10">
    <name type="scientific">Ornithinibacillus hominis</name>
    <dbReference type="NCBI Taxonomy" id="2763055"/>
    <lineage>
        <taxon>Bacteria</taxon>
        <taxon>Bacillati</taxon>
        <taxon>Bacillota</taxon>
        <taxon>Bacilli</taxon>
        <taxon>Bacillales</taxon>
        <taxon>Bacillaceae</taxon>
        <taxon>Ornithinibacillus</taxon>
    </lineage>
</organism>
<feature type="transmembrane region" description="Helical" evidence="8">
    <location>
        <begin position="340"/>
        <end position="358"/>
    </location>
</feature>
<dbReference type="Gene3D" id="1.20.1740.10">
    <property type="entry name" value="Amino acid/polyamine transporter I"/>
    <property type="match status" value="1"/>
</dbReference>
<evidence type="ECO:0000256" key="2">
    <source>
        <dbReference type="ARBA" id="ARBA00007998"/>
    </source>
</evidence>
<dbReference type="RefSeq" id="WP_186869272.1">
    <property type="nucleotide sequence ID" value="NZ_JACOOL010000004.1"/>
</dbReference>
<evidence type="ECO:0000256" key="5">
    <source>
        <dbReference type="ARBA" id="ARBA00022692"/>
    </source>
</evidence>
<feature type="transmembrane region" description="Helical" evidence="8">
    <location>
        <begin position="147"/>
        <end position="166"/>
    </location>
</feature>
<feature type="transmembrane region" description="Helical" evidence="8">
    <location>
        <begin position="46"/>
        <end position="67"/>
    </location>
</feature>
<gene>
    <name evidence="9" type="ORF">H8S33_06990</name>
</gene>
<evidence type="ECO:0000256" key="1">
    <source>
        <dbReference type="ARBA" id="ARBA00004141"/>
    </source>
</evidence>
<accession>A0A923L4Z2</accession>
<feature type="transmembrane region" description="Helical" evidence="8">
    <location>
        <begin position="15"/>
        <end position="34"/>
    </location>
</feature>
<reference evidence="9" key="1">
    <citation type="submission" date="2020-08" db="EMBL/GenBank/DDBJ databases">
        <title>Genome public.</title>
        <authorList>
            <person name="Liu C."/>
            <person name="Sun Q."/>
        </authorList>
    </citation>
    <scope>NUCLEOTIDE SEQUENCE</scope>
    <source>
        <strain evidence="9">BX22</strain>
    </source>
</reference>
<feature type="transmembrane region" description="Helical" evidence="8">
    <location>
        <begin position="274"/>
        <end position="297"/>
    </location>
</feature>
<evidence type="ECO:0000256" key="7">
    <source>
        <dbReference type="ARBA" id="ARBA00023136"/>
    </source>
</evidence>
<dbReference type="Proteomes" id="UP000637359">
    <property type="component" value="Unassembled WGS sequence"/>
</dbReference>
<dbReference type="NCBIfam" id="TIGR00912">
    <property type="entry name" value="2A0309"/>
    <property type="match status" value="1"/>
</dbReference>
<keyword evidence="4" id="KW-0309">Germination</keyword>
<protein>
    <submittedName>
        <fullName evidence="9">GerAB/ArcD/ProY family transporter</fullName>
    </submittedName>
</protein>
<dbReference type="InterPro" id="IPR004761">
    <property type="entry name" value="Spore_GerAB"/>
</dbReference>
<evidence type="ECO:0000256" key="6">
    <source>
        <dbReference type="ARBA" id="ARBA00022989"/>
    </source>
</evidence>
<evidence type="ECO:0000256" key="8">
    <source>
        <dbReference type="SAM" id="Phobius"/>
    </source>
</evidence>
<keyword evidence="10" id="KW-1185">Reference proteome</keyword>
<dbReference type="GO" id="GO:0016020">
    <property type="term" value="C:membrane"/>
    <property type="evidence" value="ECO:0007669"/>
    <property type="project" value="UniProtKB-SubCell"/>
</dbReference>
<feature type="transmembrane region" description="Helical" evidence="8">
    <location>
        <begin position="87"/>
        <end position="111"/>
    </location>
</feature>
<comment type="caution">
    <text evidence="9">The sequence shown here is derived from an EMBL/GenBank/DDBJ whole genome shotgun (WGS) entry which is preliminary data.</text>
</comment>
<sequence>MEINLNVKTNLQIRAFYLFFIIAGLQLGVGIIGAPRFIYLEAERDSWLAILIAFLFTCLVVAAMFTILNQYENADYFGIHVDVFGKWLGRILGTLFILYICISFLSILMTYIQVIQIFLYHALPNWVLTVLIMILVVYAVFGGVRVVVGVTFILFIITFWLIVTLYDPFIRMNWYNFLPLFQSSFPELLKGAKATAYTLSGFEILMVIYPFVKNKNKAKLPTFLGLTYTAIVLILVTMISIGYFSPTGLKNINWAILLLVKSTSYTFLERLDYIVVVGWLLVIIPNLVLLMWAIAHGMKRMYSISQKKTHWVVTILILIIVNYFRFDYQITALTDWVAKLSFWVVYIYPFILLPLVLLKKKWKNKKGSGSS</sequence>
<feature type="transmembrane region" description="Helical" evidence="8">
    <location>
        <begin position="309"/>
        <end position="328"/>
    </location>
</feature>
<keyword evidence="7 8" id="KW-0472">Membrane</keyword>
<evidence type="ECO:0000313" key="10">
    <source>
        <dbReference type="Proteomes" id="UP000637359"/>
    </source>
</evidence>
<comment type="subcellular location">
    <subcellularLocation>
        <location evidence="1">Membrane</location>
        <topology evidence="1">Multi-pass membrane protein</topology>
    </subcellularLocation>
</comment>
<keyword evidence="5 8" id="KW-0812">Transmembrane</keyword>
<feature type="transmembrane region" description="Helical" evidence="8">
    <location>
        <begin position="123"/>
        <end position="141"/>
    </location>
</feature>
<evidence type="ECO:0000313" key="9">
    <source>
        <dbReference type="EMBL" id="MBC5636567.1"/>
    </source>
</evidence>
<name>A0A923L4Z2_9BACI</name>
<evidence type="ECO:0000256" key="3">
    <source>
        <dbReference type="ARBA" id="ARBA00022448"/>
    </source>
</evidence>
<dbReference type="GO" id="GO:0009847">
    <property type="term" value="P:spore germination"/>
    <property type="evidence" value="ECO:0007669"/>
    <property type="project" value="InterPro"/>
</dbReference>
<dbReference type="EMBL" id="JACOOL010000004">
    <property type="protein sequence ID" value="MBC5636567.1"/>
    <property type="molecule type" value="Genomic_DNA"/>
</dbReference>
<dbReference type="PANTHER" id="PTHR34975">
    <property type="entry name" value="SPORE GERMINATION PROTEIN A2"/>
    <property type="match status" value="1"/>
</dbReference>